<comment type="caution">
    <text evidence="2">The sequence shown here is derived from an EMBL/GenBank/DDBJ whole genome shotgun (WGS) entry which is preliminary data.</text>
</comment>
<sequence>MATLKDNVRTLCTPLLTPLEKGDAPFHYAPKSRLILVIMCTLFLTIAIGLAVLLPSGSDPFFMLPVAVFGLIGLLGLLIAWVGTDRAVSRLWNSRQG</sequence>
<dbReference type="AlphaFoldDB" id="A0A2P4EXE3"/>
<reference evidence="2 3" key="1">
    <citation type="submission" date="2018-01" db="EMBL/GenBank/DDBJ databases">
        <title>Draft genome of the type strain Pseudomonas oceani DSM 100277 isolated from the deep water in Okinawa trough, northwestern Pacific Ocean.</title>
        <authorList>
            <person name="Gomila M."/>
            <person name="Mulet M."/>
            <person name="Garcia-Valdes E."/>
            <person name="Lalucat J."/>
        </authorList>
    </citation>
    <scope>NUCLEOTIDE SEQUENCE [LARGE SCALE GENOMIC DNA]</scope>
    <source>
        <strain evidence="2 3">DSM 100277</strain>
    </source>
</reference>
<keyword evidence="3" id="KW-1185">Reference proteome</keyword>
<evidence type="ECO:0000313" key="2">
    <source>
        <dbReference type="EMBL" id="POB04677.1"/>
    </source>
</evidence>
<proteinExistence type="predicted"/>
<feature type="transmembrane region" description="Helical" evidence="1">
    <location>
        <begin position="61"/>
        <end position="82"/>
    </location>
</feature>
<keyword evidence="1" id="KW-0472">Membrane</keyword>
<protein>
    <submittedName>
        <fullName evidence="2">Uncharacterized protein</fullName>
    </submittedName>
</protein>
<keyword evidence="1" id="KW-0812">Transmembrane</keyword>
<name>A0A2P4EXE3_9GAMM</name>
<evidence type="ECO:0000256" key="1">
    <source>
        <dbReference type="SAM" id="Phobius"/>
    </source>
</evidence>
<dbReference type="Proteomes" id="UP000243451">
    <property type="component" value="Unassembled WGS sequence"/>
</dbReference>
<dbReference type="RefSeq" id="WP_104737721.1">
    <property type="nucleotide sequence ID" value="NZ_BMHR01000003.1"/>
</dbReference>
<gene>
    <name evidence="2" type="ORF">C1949_06845</name>
</gene>
<accession>A0A2P4EXE3</accession>
<organism evidence="2 3">
    <name type="scientific">Halopseudomonas oceani</name>
    <dbReference type="NCBI Taxonomy" id="1708783"/>
    <lineage>
        <taxon>Bacteria</taxon>
        <taxon>Pseudomonadati</taxon>
        <taxon>Pseudomonadota</taxon>
        <taxon>Gammaproteobacteria</taxon>
        <taxon>Pseudomonadales</taxon>
        <taxon>Pseudomonadaceae</taxon>
        <taxon>Halopseudomonas</taxon>
    </lineage>
</organism>
<evidence type="ECO:0000313" key="3">
    <source>
        <dbReference type="Proteomes" id="UP000243451"/>
    </source>
</evidence>
<dbReference type="EMBL" id="PPSK01000004">
    <property type="protein sequence ID" value="POB04677.1"/>
    <property type="molecule type" value="Genomic_DNA"/>
</dbReference>
<dbReference type="OrthoDB" id="6904738at2"/>
<feature type="transmembrane region" description="Helical" evidence="1">
    <location>
        <begin position="34"/>
        <end position="55"/>
    </location>
</feature>
<keyword evidence="1" id="KW-1133">Transmembrane helix</keyword>